<protein>
    <submittedName>
        <fullName evidence="2">Uncharacterized protein</fullName>
    </submittedName>
</protein>
<feature type="region of interest" description="Disordered" evidence="1">
    <location>
        <begin position="70"/>
        <end position="90"/>
    </location>
</feature>
<dbReference type="AlphaFoldDB" id="A0ABC9C6P0"/>
<dbReference type="EMBL" id="OZ075139">
    <property type="protein sequence ID" value="CAL5015680.1"/>
    <property type="molecule type" value="Genomic_DNA"/>
</dbReference>
<sequence length="126" mass="13663">MLPCWQAAPVGLHVQLSICYPYHRDWPCGAHAYRSSVSEASEGRGAVDKTQNVARGAGILHHVDRRRPAGLGELSRFPPSVTGDRSNSSVGLTDEGPAAFGPFVIAHSFGPYLLKRHVLMPNLPHE</sequence>
<proteinExistence type="predicted"/>
<evidence type="ECO:0000313" key="3">
    <source>
        <dbReference type="Proteomes" id="UP001497457"/>
    </source>
</evidence>
<reference evidence="3" key="1">
    <citation type="submission" date="2024-06" db="EMBL/GenBank/DDBJ databases">
        <authorList>
            <person name="Ryan C."/>
        </authorList>
    </citation>
    <scope>NUCLEOTIDE SEQUENCE [LARGE SCALE GENOMIC DNA]</scope>
</reference>
<evidence type="ECO:0000256" key="1">
    <source>
        <dbReference type="SAM" id="MobiDB-lite"/>
    </source>
</evidence>
<gene>
    <name evidence="2" type="ORF">URODEC1_LOCUS72735</name>
</gene>
<name>A0ABC9C6P0_9POAL</name>
<keyword evidence="3" id="KW-1185">Reference proteome</keyword>
<evidence type="ECO:0000313" key="2">
    <source>
        <dbReference type="EMBL" id="CAL5015680.1"/>
    </source>
</evidence>
<reference evidence="2 3" key="2">
    <citation type="submission" date="2024-10" db="EMBL/GenBank/DDBJ databases">
        <authorList>
            <person name="Ryan C."/>
        </authorList>
    </citation>
    <scope>NUCLEOTIDE SEQUENCE [LARGE SCALE GENOMIC DNA]</scope>
</reference>
<accession>A0ABC9C6P0</accession>
<organism evidence="2 3">
    <name type="scientific">Urochloa decumbens</name>
    <dbReference type="NCBI Taxonomy" id="240449"/>
    <lineage>
        <taxon>Eukaryota</taxon>
        <taxon>Viridiplantae</taxon>
        <taxon>Streptophyta</taxon>
        <taxon>Embryophyta</taxon>
        <taxon>Tracheophyta</taxon>
        <taxon>Spermatophyta</taxon>
        <taxon>Magnoliopsida</taxon>
        <taxon>Liliopsida</taxon>
        <taxon>Poales</taxon>
        <taxon>Poaceae</taxon>
        <taxon>PACMAD clade</taxon>
        <taxon>Panicoideae</taxon>
        <taxon>Panicodae</taxon>
        <taxon>Paniceae</taxon>
        <taxon>Melinidinae</taxon>
        <taxon>Urochloa</taxon>
    </lineage>
</organism>
<dbReference type="Proteomes" id="UP001497457">
    <property type="component" value="Chromosome 29rd"/>
</dbReference>